<dbReference type="GO" id="GO:0050313">
    <property type="term" value="F:sulfur dioxygenase activity"/>
    <property type="evidence" value="ECO:0007669"/>
    <property type="project" value="InterPro"/>
</dbReference>
<dbReference type="GO" id="GO:0070813">
    <property type="term" value="P:hydrogen sulfide metabolic process"/>
    <property type="evidence" value="ECO:0007669"/>
    <property type="project" value="TreeGrafter"/>
</dbReference>
<dbReference type="InterPro" id="IPR044528">
    <property type="entry name" value="POD-like_MBL-fold"/>
</dbReference>
<dbReference type="CDD" id="cd07724">
    <property type="entry name" value="POD-like_MBL-fold"/>
    <property type="match status" value="1"/>
</dbReference>
<dbReference type="Pfam" id="PF00581">
    <property type="entry name" value="Rhodanese"/>
    <property type="match status" value="3"/>
</dbReference>
<dbReference type="AlphaFoldDB" id="A0A3N1ULV5"/>
<dbReference type="FunFam" id="3.60.15.10:FF:000030">
    <property type="entry name" value="Metallo-beta-lactamase family protein"/>
    <property type="match status" value="1"/>
</dbReference>
<dbReference type="GO" id="GO:0006749">
    <property type="term" value="P:glutathione metabolic process"/>
    <property type="evidence" value="ECO:0007669"/>
    <property type="project" value="InterPro"/>
</dbReference>
<sequence>MKIRAMVLFFLFMSLVSVPVNAGAAEGGIKDAESASHGFEASEYQVVDAYKFPGLEVVQFHLAVLSHYSYMVVSDGQALLVDPVRDVFAYLDYAQKNNLKIMGVFLTHNNADFVAGHIEVAKMIGCPIYIGSHSGASFPHEPLREGSVITVGDAEIHILETPGHTPESTSGVIYSKQNPNTPLAILTGDALFVGSVGRPDLMGGQMAAATLASMMFDTWTQKLSKLPDEVVVFPAHGAGSLCGAHLSDEPTSTIGAERRSNVYLQHKSRGEFIAAILEGLPEAPQYFKHNAAMNKKGPDPVAWDAPLPALDSVSMALTQPDTYYVVDVRDAKDYAAAHVPNSVNIGLRGRFETWVGIMVPWDANLVLVGSEQELKEAVKRLTRVGYSPKTLEWNVWKTAGLKTNVNALIKPRDLYARMQSGSAPMVVDVRLPSEWMGLRIGTVLNLPLNNLAQESSKLAKDQEVVVVCNSAYRSSMAVGVLERQGFTKVASLDGGSQAWIDAGLPTYGSAAKAASTSAVPKRHVPLPERMSPEALQRLMVDLPGTFDLVDIRPASAFADYSLPGSVNADIADVMFNPAYLVGSGPLILVDRDGSLAMAVGGVLAQKTKRPIKVLYGGLEAYWRDMELRPAVTMRMSPGGSMSVPAPKAAPAPEPAPSAPAPAPQKPKKKPAGC</sequence>
<dbReference type="InterPro" id="IPR001763">
    <property type="entry name" value="Rhodanese-like_dom"/>
</dbReference>
<proteinExistence type="predicted"/>
<dbReference type="RefSeq" id="WP_245994423.1">
    <property type="nucleotide sequence ID" value="NZ_RJVA01000012.1"/>
</dbReference>
<feature type="domain" description="Rhodanese" evidence="4">
    <location>
        <begin position="319"/>
        <end position="405"/>
    </location>
</feature>
<keyword evidence="3" id="KW-0732">Signal</keyword>
<dbReference type="EMBL" id="RJVA01000012">
    <property type="protein sequence ID" value="ROQ92192.1"/>
    <property type="molecule type" value="Genomic_DNA"/>
</dbReference>
<dbReference type="InterPro" id="IPR001279">
    <property type="entry name" value="Metallo-B-lactamas"/>
</dbReference>
<dbReference type="InterPro" id="IPR036866">
    <property type="entry name" value="RibonucZ/Hydroxyglut_hydro"/>
</dbReference>
<dbReference type="SUPFAM" id="SSF56281">
    <property type="entry name" value="Metallo-hydrolase/oxidoreductase"/>
    <property type="match status" value="1"/>
</dbReference>
<feature type="signal peptide" evidence="3">
    <location>
        <begin position="1"/>
        <end position="22"/>
    </location>
</feature>
<dbReference type="InterPro" id="IPR036873">
    <property type="entry name" value="Rhodanese-like_dom_sf"/>
</dbReference>
<feature type="chain" id="PRO_5018186215" evidence="3">
    <location>
        <begin position="23"/>
        <end position="673"/>
    </location>
</feature>
<evidence type="ECO:0000313" key="6">
    <source>
        <dbReference type="Proteomes" id="UP000276223"/>
    </source>
</evidence>
<dbReference type="SMART" id="SM00450">
    <property type="entry name" value="RHOD"/>
    <property type="match status" value="3"/>
</dbReference>
<evidence type="ECO:0000256" key="3">
    <source>
        <dbReference type="SAM" id="SignalP"/>
    </source>
</evidence>
<organism evidence="5 6">
    <name type="scientific">Desulfosoma caldarium</name>
    <dbReference type="NCBI Taxonomy" id="610254"/>
    <lineage>
        <taxon>Bacteria</taxon>
        <taxon>Pseudomonadati</taxon>
        <taxon>Thermodesulfobacteriota</taxon>
        <taxon>Syntrophobacteria</taxon>
        <taxon>Syntrophobacterales</taxon>
        <taxon>Syntrophobacteraceae</taxon>
        <taxon>Desulfosoma</taxon>
    </lineage>
</organism>
<dbReference type="PANTHER" id="PTHR43084:SF1">
    <property type="entry name" value="PERSULFIDE DIOXYGENASE ETHE1, MITOCHONDRIAL"/>
    <property type="match status" value="1"/>
</dbReference>
<comment type="caution">
    <text evidence="5">The sequence shown here is derived from an EMBL/GenBank/DDBJ whole genome shotgun (WGS) entry which is preliminary data.</text>
</comment>
<evidence type="ECO:0000313" key="5">
    <source>
        <dbReference type="EMBL" id="ROQ92192.1"/>
    </source>
</evidence>
<dbReference type="GO" id="GO:0046872">
    <property type="term" value="F:metal ion binding"/>
    <property type="evidence" value="ECO:0007669"/>
    <property type="project" value="UniProtKB-KW"/>
</dbReference>
<dbReference type="SMART" id="SM00849">
    <property type="entry name" value="Lactamase_B"/>
    <property type="match status" value="1"/>
</dbReference>
<feature type="domain" description="Rhodanese" evidence="4">
    <location>
        <begin position="542"/>
        <end position="626"/>
    </location>
</feature>
<accession>A0A3N1ULV5</accession>
<evidence type="ECO:0000256" key="1">
    <source>
        <dbReference type="ARBA" id="ARBA00022723"/>
    </source>
</evidence>
<feature type="compositionally biased region" description="Pro residues" evidence="2">
    <location>
        <begin position="647"/>
        <end position="664"/>
    </location>
</feature>
<dbReference type="InterPro" id="IPR051682">
    <property type="entry name" value="Mito_Persulfide_Diox"/>
</dbReference>
<gene>
    <name evidence="5" type="ORF">EDC27_1886</name>
</gene>
<dbReference type="SUPFAM" id="SSF52821">
    <property type="entry name" value="Rhodanese/Cell cycle control phosphatase"/>
    <property type="match status" value="3"/>
</dbReference>
<dbReference type="PROSITE" id="PS50206">
    <property type="entry name" value="RHODANESE_3"/>
    <property type="match status" value="3"/>
</dbReference>
<dbReference type="Proteomes" id="UP000276223">
    <property type="component" value="Unassembled WGS sequence"/>
</dbReference>
<keyword evidence="6" id="KW-1185">Reference proteome</keyword>
<name>A0A3N1ULV5_9BACT</name>
<dbReference type="GO" id="GO:0016787">
    <property type="term" value="F:hydrolase activity"/>
    <property type="evidence" value="ECO:0007669"/>
    <property type="project" value="UniProtKB-KW"/>
</dbReference>
<evidence type="ECO:0000256" key="2">
    <source>
        <dbReference type="SAM" id="MobiDB-lite"/>
    </source>
</evidence>
<keyword evidence="1" id="KW-0479">Metal-binding</keyword>
<evidence type="ECO:0000259" key="4">
    <source>
        <dbReference type="PROSITE" id="PS50206"/>
    </source>
</evidence>
<dbReference type="CDD" id="cd00158">
    <property type="entry name" value="RHOD"/>
    <property type="match status" value="2"/>
</dbReference>
<dbReference type="Pfam" id="PF00753">
    <property type="entry name" value="Lactamase_B"/>
    <property type="match status" value="1"/>
</dbReference>
<dbReference type="Gene3D" id="3.60.15.10">
    <property type="entry name" value="Ribonuclease Z/Hydroxyacylglutathione hydrolase-like"/>
    <property type="match status" value="1"/>
</dbReference>
<protein>
    <submittedName>
        <fullName evidence="5">Glyoxylase-like metal-dependent hydrolase (Beta-lactamase superfamily II)</fullName>
    </submittedName>
</protein>
<feature type="domain" description="Rhodanese" evidence="4">
    <location>
        <begin position="420"/>
        <end position="508"/>
    </location>
</feature>
<feature type="region of interest" description="Disordered" evidence="2">
    <location>
        <begin position="636"/>
        <end position="673"/>
    </location>
</feature>
<dbReference type="PANTHER" id="PTHR43084">
    <property type="entry name" value="PERSULFIDE DIOXYGENASE ETHE1"/>
    <property type="match status" value="1"/>
</dbReference>
<dbReference type="Gene3D" id="3.40.250.10">
    <property type="entry name" value="Rhodanese-like domain"/>
    <property type="match status" value="3"/>
</dbReference>
<reference evidence="5 6" key="1">
    <citation type="submission" date="2018-11" db="EMBL/GenBank/DDBJ databases">
        <title>Genomic Encyclopedia of Type Strains, Phase IV (KMG-IV): sequencing the most valuable type-strain genomes for metagenomic binning, comparative biology and taxonomic classification.</title>
        <authorList>
            <person name="Goeker M."/>
        </authorList>
    </citation>
    <scope>NUCLEOTIDE SEQUENCE [LARGE SCALE GENOMIC DNA]</scope>
    <source>
        <strain evidence="5 6">DSM 22027</strain>
    </source>
</reference>
<keyword evidence="5" id="KW-0378">Hydrolase</keyword>